<name>A0A0F9KF81_9ZZZZ</name>
<keyword evidence="2" id="KW-0456">Lyase</keyword>
<organism evidence="3">
    <name type="scientific">marine sediment metagenome</name>
    <dbReference type="NCBI Taxonomy" id="412755"/>
    <lineage>
        <taxon>unclassified sequences</taxon>
        <taxon>metagenomes</taxon>
        <taxon>ecological metagenomes</taxon>
    </lineage>
</organism>
<dbReference type="GO" id="GO:0003855">
    <property type="term" value="F:3-dehydroquinate dehydratase activity"/>
    <property type="evidence" value="ECO:0007669"/>
    <property type="project" value="UniProtKB-EC"/>
</dbReference>
<evidence type="ECO:0000313" key="3">
    <source>
        <dbReference type="EMBL" id="KKM73341.1"/>
    </source>
</evidence>
<dbReference type="EC" id="4.2.1.10" evidence="1"/>
<dbReference type="PANTHER" id="PTHR21272">
    <property type="entry name" value="CATABOLIC 3-DEHYDROQUINASE"/>
    <property type="match status" value="1"/>
</dbReference>
<dbReference type="Pfam" id="PF01220">
    <property type="entry name" value="DHquinase_II"/>
    <property type="match status" value="1"/>
</dbReference>
<dbReference type="SUPFAM" id="SSF52304">
    <property type="entry name" value="Type II 3-dehydroquinate dehydratase"/>
    <property type="match status" value="1"/>
</dbReference>
<accession>A0A0F9KF81</accession>
<dbReference type="NCBIfam" id="NF003805">
    <property type="entry name" value="PRK05395.1-2"/>
    <property type="match status" value="1"/>
</dbReference>
<dbReference type="Gene3D" id="3.40.50.9100">
    <property type="entry name" value="Dehydroquinase, class II"/>
    <property type="match status" value="1"/>
</dbReference>
<dbReference type="PROSITE" id="PS01029">
    <property type="entry name" value="DEHYDROQUINASE_II"/>
    <property type="match status" value="1"/>
</dbReference>
<evidence type="ECO:0000256" key="2">
    <source>
        <dbReference type="ARBA" id="ARBA00023239"/>
    </source>
</evidence>
<dbReference type="PIRSF" id="PIRSF001399">
    <property type="entry name" value="DHquinase_II"/>
    <property type="match status" value="1"/>
</dbReference>
<dbReference type="HAMAP" id="MF_00169">
    <property type="entry name" value="AroQ"/>
    <property type="match status" value="1"/>
</dbReference>
<protein>
    <recommendedName>
        <fullName evidence="1">3-dehydroquinate dehydratase</fullName>
        <ecNumber evidence="1">4.2.1.10</ecNumber>
    </recommendedName>
</protein>
<dbReference type="NCBIfam" id="NF003807">
    <property type="entry name" value="PRK05395.1-4"/>
    <property type="match status" value="1"/>
</dbReference>
<dbReference type="EMBL" id="LAZR01009315">
    <property type="protein sequence ID" value="KKM73341.1"/>
    <property type="molecule type" value="Genomic_DNA"/>
</dbReference>
<proteinExistence type="inferred from homology"/>
<evidence type="ECO:0000256" key="1">
    <source>
        <dbReference type="ARBA" id="ARBA00012060"/>
    </source>
</evidence>
<reference evidence="3" key="1">
    <citation type="journal article" date="2015" name="Nature">
        <title>Complex archaea that bridge the gap between prokaryotes and eukaryotes.</title>
        <authorList>
            <person name="Spang A."/>
            <person name="Saw J.H."/>
            <person name="Jorgensen S.L."/>
            <person name="Zaremba-Niedzwiedzka K."/>
            <person name="Martijn J."/>
            <person name="Lind A.E."/>
            <person name="van Eijk R."/>
            <person name="Schleper C."/>
            <person name="Guy L."/>
            <person name="Ettema T.J."/>
        </authorList>
    </citation>
    <scope>NUCLEOTIDE SEQUENCE</scope>
</reference>
<dbReference type="PANTHER" id="PTHR21272:SF3">
    <property type="entry name" value="CATABOLIC 3-DEHYDROQUINASE"/>
    <property type="match status" value="1"/>
</dbReference>
<dbReference type="CDD" id="cd00466">
    <property type="entry name" value="DHQase_II"/>
    <property type="match status" value="1"/>
</dbReference>
<dbReference type="AlphaFoldDB" id="A0A0F9KF81"/>
<comment type="caution">
    <text evidence="3">The sequence shown here is derived from an EMBL/GenBank/DDBJ whole genome shotgun (WGS) entry which is preliminary data.</text>
</comment>
<dbReference type="InterPro" id="IPR001874">
    <property type="entry name" value="DHquinase_II"/>
</dbReference>
<dbReference type="InterPro" id="IPR018509">
    <property type="entry name" value="DHquinase_II_CS"/>
</dbReference>
<sequence>MPKVLVVHGPNLNMLGQREIEVYGDVDLNEIDERIKKEADALSLEVESFQSNDEGELVSKIQEANEEFDALILNPAAFTHYSIAIRDAVAAVKVPVIEVHLTNIFAREEFRHKSVISAVSKGVISGFGPDSYILGLKALSSVL</sequence>
<dbReference type="GO" id="GO:0019631">
    <property type="term" value="P:quinate catabolic process"/>
    <property type="evidence" value="ECO:0007669"/>
    <property type="project" value="TreeGrafter"/>
</dbReference>
<dbReference type="NCBIfam" id="NF003806">
    <property type="entry name" value="PRK05395.1-3"/>
    <property type="match status" value="1"/>
</dbReference>
<dbReference type="NCBIfam" id="TIGR01088">
    <property type="entry name" value="aroQ"/>
    <property type="match status" value="1"/>
</dbReference>
<dbReference type="InterPro" id="IPR036441">
    <property type="entry name" value="DHquinase_II_sf"/>
</dbReference>
<gene>
    <name evidence="3" type="ORF">LCGC14_1411440</name>
</gene>